<comment type="caution">
    <text evidence="1">The sequence shown here is derived from an EMBL/GenBank/DDBJ whole genome shotgun (WGS) entry which is preliminary data.</text>
</comment>
<gene>
    <name evidence="1" type="ORF">BDY19DRAFT_923768</name>
</gene>
<proteinExistence type="predicted"/>
<organism evidence="1 2">
    <name type="scientific">Irpex rosettiformis</name>
    <dbReference type="NCBI Taxonomy" id="378272"/>
    <lineage>
        <taxon>Eukaryota</taxon>
        <taxon>Fungi</taxon>
        <taxon>Dikarya</taxon>
        <taxon>Basidiomycota</taxon>
        <taxon>Agaricomycotina</taxon>
        <taxon>Agaricomycetes</taxon>
        <taxon>Polyporales</taxon>
        <taxon>Irpicaceae</taxon>
        <taxon>Irpex</taxon>
    </lineage>
</organism>
<reference evidence="1" key="1">
    <citation type="journal article" date="2021" name="Environ. Microbiol.">
        <title>Gene family expansions and transcriptome signatures uncover fungal adaptations to wood decay.</title>
        <authorList>
            <person name="Hage H."/>
            <person name="Miyauchi S."/>
            <person name="Viragh M."/>
            <person name="Drula E."/>
            <person name="Min B."/>
            <person name="Chaduli D."/>
            <person name="Navarro D."/>
            <person name="Favel A."/>
            <person name="Norest M."/>
            <person name="Lesage-Meessen L."/>
            <person name="Balint B."/>
            <person name="Merenyi Z."/>
            <person name="de Eugenio L."/>
            <person name="Morin E."/>
            <person name="Martinez A.T."/>
            <person name="Baldrian P."/>
            <person name="Stursova M."/>
            <person name="Martinez M.J."/>
            <person name="Novotny C."/>
            <person name="Magnuson J.K."/>
            <person name="Spatafora J.W."/>
            <person name="Maurice S."/>
            <person name="Pangilinan J."/>
            <person name="Andreopoulos W."/>
            <person name="LaButti K."/>
            <person name="Hundley H."/>
            <person name="Na H."/>
            <person name="Kuo A."/>
            <person name="Barry K."/>
            <person name="Lipzen A."/>
            <person name="Henrissat B."/>
            <person name="Riley R."/>
            <person name="Ahrendt S."/>
            <person name="Nagy L.G."/>
            <person name="Grigoriev I.V."/>
            <person name="Martin F."/>
            <person name="Rosso M.N."/>
        </authorList>
    </citation>
    <scope>NUCLEOTIDE SEQUENCE</scope>
    <source>
        <strain evidence="1">CBS 384.51</strain>
    </source>
</reference>
<evidence type="ECO:0000313" key="2">
    <source>
        <dbReference type="Proteomes" id="UP001055072"/>
    </source>
</evidence>
<sequence length="227" mass="25716">MFVARNALRLSGRNGLTSGRIAIRNATAVRTLATYSTLLDVTREIKLDHDNVRDLFARFGRATDQKEKTLIANTLIREMFVHSDAEEVSVYNVYARLGLDDTVQHNKEDHAEIKQLLWQVEHNATDVENYDSILGNAVNVFLAHAAEEENVQHPKIRERLDVEQNDQIARTFIKARNSIPTHAYPLAPQTGGPLQKAMGIHGRVQEKMAKGAHSREYVDLKFEHPEV</sequence>
<keyword evidence="2" id="KW-1185">Reference proteome</keyword>
<dbReference type="EMBL" id="MU274902">
    <property type="protein sequence ID" value="KAI0093450.1"/>
    <property type="molecule type" value="Genomic_DNA"/>
</dbReference>
<name>A0ACB8UGN8_9APHY</name>
<evidence type="ECO:0000313" key="1">
    <source>
        <dbReference type="EMBL" id="KAI0093450.1"/>
    </source>
</evidence>
<accession>A0ACB8UGN8</accession>
<protein>
    <submittedName>
        <fullName evidence="1">Uncharacterized protein</fullName>
    </submittedName>
</protein>
<dbReference type="Proteomes" id="UP001055072">
    <property type="component" value="Unassembled WGS sequence"/>
</dbReference>